<accession>A0A2I0WDC4</accession>
<evidence type="ECO:0000313" key="2">
    <source>
        <dbReference type="EMBL" id="PKU73667.1"/>
    </source>
</evidence>
<feature type="compositionally biased region" description="Polar residues" evidence="1">
    <location>
        <begin position="76"/>
        <end position="85"/>
    </location>
</feature>
<name>A0A2I0WDC4_9ASPA</name>
<evidence type="ECO:0000256" key="1">
    <source>
        <dbReference type="SAM" id="MobiDB-lite"/>
    </source>
</evidence>
<dbReference type="AlphaFoldDB" id="A0A2I0WDC4"/>
<dbReference type="EMBL" id="KZ502732">
    <property type="protein sequence ID" value="PKU73667.1"/>
    <property type="molecule type" value="Genomic_DNA"/>
</dbReference>
<dbReference type="Proteomes" id="UP000233837">
    <property type="component" value="Unassembled WGS sequence"/>
</dbReference>
<evidence type="ECO:0000313" key="3">
    <source>
        <dbReference type="Proteomes" id="UP000233837"/>
    </source>
</evidence>
<proteinExistence type="predicted"/>
<reference evidence="2 3" key="2">
    <citation type="journal article" date="2017" name="Nature">
        <title>The Apostasia genome and the evolution of orchids.</title>
        <authorList>
            <person name="Zhang G.Q."/>
            <person name="Liu K.W."/>
            <person name="Li Z."/>
            <person name="Lohaus R."/>
            <person name="Hsiao Y.Y."/>
            <person name="Niu S.C."/>
            <person name="Wang J.Y."/>
            <person name="Lin Y.C."/>
            <person name="Xu Q."/>
            <person name="Chen L.J."/>
            <person name="Yoshida K."/>
            <person name="Fujiwara S."/>
            <person name="Wang Z.W."/>
            <person name="Zhang Y.Q."/>
            <person name="Mitsuda N."/>
            <person name="Wang M."/>
            <person name="Liu G.H."/>
            <person name="Pecoraro L."/>
            <person name="Huang H.X."/>
            <person name="Xiao X.J."/>
            <person name="Lin M."/>
            <person name="Wu X.Y."/>
            <person name="Wu W.L."/>
            <person name="Chen Y.Y."/>
            <person name="Chang S.B."/>
            <person name="Sakamoto S."/>
            <person name="Ohme-Takagi M."/>
            <person name="Yagi M."/>
            <person name="Zeng S.J."/>
            <person name="Shen C.Y."/>
            <person name="Yeh C.M."/>
            <person name="Luo Y.B."/>
            <person name="Tsai W.C."/>
            <person name="Van de Peer Y."/>
            <person name="Liu Z.J."/>
        </authorList>
    </citation>
    <scope>NUCLEOTIDE SEQUENCE [LARGE SCALE GENOMIC DNA]</scope>
    <source>
        <tissue evidence="2">The whole plant</tissue>
    </source>
</reference>
<sequence length="85" mass="9928">MLVEKGLPAQNNAPETFPAYYRRIFRRKNISDGFFLRRKFKKNKKKIKYKFYSAQATQPNPHHQPKQGLRAAHARTSGQTSPPEL</sequence>
<organism evidence="2 3">
    <name type="scientific">Dendrobium catenatum</name>
    <dbReference type="NCBI Taxonomy" id="906689"/>
    <lineage>
        <taxon>Eukaryota</taxon>
        <taxon>Viridiplantae</taxon>
        <taxon>Streptophyta</taxon>
        <taxon>Embryophyta</taxon>
        <taxon>Tracheophyta</taxon>
        <taxon>Spermatophyta</taxon>
        <taxon>Magnoliopsida</taxon>
        <taxon>Liliopsida</taxon>
        <taxon>Asparagales</taxon>
        <taxon>Orchidaceae</taxon>
        <taxon>Epidendroideae</taxon>
        <taxon>Malaxideae</taxon>
        <taxon>Dendrobiinae</taxon>
        <taxon>Dendrobium</taxon>
    </lineage>
</organism>
<reference evidence="2 3" key="1">
    <citation type="journal article" date="2016" name="Sci. Rep.">
        <title>The Dendrobium catenatum Lindl. genome sequence provides insights into polysaccharide synthase, floral development and adaptive evolution.</title>
        <authorList>
            <person name="Zhang G.Q."/>
            <person name="Xu Q."/>
            <person name="Bian C."/>
            <person name="Tsai W.C."/>
            <person name="Yeh C.M."/>
            <person name="Liu K.W."/>
            <person name="Yoshida K."/>
            <person name="Zhang L.S."/>
            <person name="Chang S.B."/>
            <person name="Chen F."/>
            <person name="Shi Y."/>
            <person name="Su Y.Y."/>
            <person name="Zhang Y.Q."/>
            <person name="Chen L.J."/>
            <person name="Yin Y."/>
            <person name="Lin M."/>
            <person name="Huang H."/>
            <person name="Deng H."/>
            <person name="Wang Z.W."/>
            <person name="Zhu S.L."/>
            <person name="Zhao X."/>
            <person name="Deng C."/>
            <person name="Niu S.C."/>
            <person name="Huang J."/>
            <person name="Wang M."/>
            <person name="Liu G.H."/>
            <person name="Yang H.J."/>
            <person name="Xiao X.J."/>
            <person name="Hsiao Y.Y."/>
            <person name="Wu W.L."/>
            <person name="Chen Y.Y."/>
            <person name="Mitsuda N."/>
            <person name="Ohme-Takagi M."/>
            <person name="Luo Y.B."/>
            <person name="Van de Peer Y."/>
            <person name="Liu Z.J."/>
        </authorList>
    </citation>
    <scope>NUCLEOTIDE SEQUENCE [LARGE SCALE GENOMIC DNA]</scope>
    <source>
        <tissue evidence="2">The whole plant</tissue>
    </source>
</reference>
<gene>
    <name evidence="2" type="ORF">MA16_Dca009974</name>
</gene>
<protein>
    <submittedName>
        <fullName evidence="2">Uncharacterized protein</fullName>
    </submittedName>
</protein>
<keyword evidence="3" id="KW-1185">Reference proteome</keyword>
<feature type="region of interest" description="Disordered" evidence="1">
    <location>
        <begin position="52"/>
        <end position="85"/>
    </location>
</feature>